<dbReference type="RefSeq" id="WP_100162034.1">
    <property type="nucleotide sequence ID" value="NZ_PGTB01000020.1"/>
</dbReference>
<dbReference type="Proteomes" id="UP000231553">
    <property type="component" value="Unassembled WGS sequence"/>
</dbReference>
<proteinExistence type="predicted"/>
<gene>
    <name evidence="2" type="ORF">CVM52_08250</name>
</gene>
<keyword evidence="1" id="KW-0732">Signal</keyword>
<evidence type="ECO:0000256" key="1">
    <source>
        <dbReference type="SAM" id="SignalP"/>
    </source>
</evidence>
<organism evidence="2 3">
    <name type="scientific">Pseudooceanicola lipolyticus</name>
    <dbReference type="NCBI Taxonomy" id="2029104"/>
    <lineage>
        <taxon>Bacteria</taxon>
        <taxon>Pseudomonadati</taxon>
        <taxon>Pseudomonadota</taxon>
        <taxon>Alphaproteobacteria</taxon>
        <taxon>Rhodobacterales</taxon>
        <taxon>Paracoccaceae</taxon>
        <taxon>Pseudooceanicola</taxon>
    </lineage>
</organism>
<dbReference type="AlphaFoldDB" id="A0A2M8J308"/>
<protein>
    <recommendedName>
        <fullName evidence="4">Transporter</fullName>
    </recommendedName>
</protein>
<dbReference type="EMBL" id="PGTB01000020">
    <property type="protein sequence ID" value="PJE37169.1"/>
    <property type="molecule type" value="Genomic_DNA"/>
</dbReference>
<evidence type="ECO:0000313" key="2">
    <source>
        <dbReference type="EMBL" id="PJE37169.1"/>
    </source>
</evidence>
<sequence length="277" mass="28965">MRLLSAVVLCLLALPVLAQSVPRGPNAQNLVDLDPTTLSDAELLELLNRYEAARRGLPQRVGVFGIPSGFGAPRGLGFVSGAVTNRRDRAQIGDWDASVVLGIGLGDARRGVAVTPVLDLTSVTPHHFGESGKLSLQFSRALRLGPGWQGAAALEVQNLATWGDSRVLDRNWSVALSGIRPADGLFGRPVMLSAGWGSGVSDRSTAPGVFAGAGIGLSHRVGLSLGWYGDEAIAGAMIWPDPDKNLQISVGIGDMTGAVSGRRLLLALTLAKPIGRR</sequence>
<name>A0A2M8J308_9RHOB</name>
<feature type="signal peptide" evidence="1">
    <location>
        <begin position="1"/>
        <end position="18"/>
    </location>
</feature>
<evidence type="ECO:0008006" key="4">
    <source>
        <dbReference type="Google" id="ProtNLM"/>
    </source>
</evidence>
<comment type="caution">
    <text evidence="2">The sequence shown here is derived from an EMBL/GenBank/DDBJ whole genome shotgun (WGS) entry which is preliminary data.</text>
</comment>
<evidence type="ECO:0000313" key="3">
    <source>
        <dbReference type="Proteomes" id="UP000231553"/>
    </source>
</evidence>
<dbReference type="OrthoDB" id="7851054at2"/>
<feature type="chain" id="PRO_5014895991" description="Transporter" evidence="1">
    <location>
        <begin position="19"/>
        <end position="277"/>
    </location>
</feature>
<accession>A0A2M8J308</accession>
<keyword evidence="3" id="KW-1185">Reference proteome</keyword>
<reference evidence="2 3" key="1">
    <citation type="journal article" date="2018" name="Int. J. Syst. Evol. Microbiol.">
        <title>Pseudooceanicola lipolyticus sp. nov., a marine alphaproteobacterium, reclassification of Oceanicola flagellatus as Pseudooceanicola flagellatus comb. nov. and emended description of the genus Pseudooceanicola.</title>
        <authorList>
            <person name="Huang M.-M."/>
            <person name="Guo L.-L."/>
            <person name="Wu Y.-H."/>
            <person name="Lai Q.-L."/>
            <person name="Shao Z.-Z."/>
            <person name="Wang C.-S."/>
            <person name="Wu M."/>
            <person name="Xu X.-W."/>
        </authorList>
    </citation>
    <scope>NUCLEOTIDE SEQUENCE [LARGE SCALE GENOMIC DNA]</scope>
    <source>
        <strain evidence="2 3">157</strain>
    </source>
</reference>